<dbReference type="Proteomes" id="UP000316801">
    <property type="component" value="Unassembled WGS sequence"/>
</dbReference>
<organism evidence="2 3">
    <name type="scientific">Rhizobium straminoryzae</name>
    <dbReference type="NCBI Taxonomy" id="1387186"/>
    <lineage>
        <taxon>Bacteria</taxon>
        <taxon>Pseudomonadati</taxon>
        <taxon>Pseudomonadota</taxon>
        <taxon>Alphaproteobacteria</taxon>
        <taxon>Hyphomicrobiales</taxon>
        <taxon>Rhizobiaceae</taxon>
        <taxon>Rhizobium/Agrobacterium group</taxon>
        <taxon>Rhizobium</taxon>
    </lineage>
</organism>
<name>A0A549TFX4_9HYPH</name>
<comment type="caution">
    <text evidence="2">The sequence shown here is derived from an EMBL/GenBank/DDBJ whole genome shotgun (WGS) entry which is preliminary data.</text>
</comment>
<reference evidence="2 3" key="1">
    <citation type="submission" date="2019-07" db="EMBL/GenBank/DDBJ databases">
        <title>Ln-dependent methylotrophs.</title>
        <authorList>
            <person name="Tani A."/>
        </authorList>
    </citation>
    <scope>NUCLEOTIDE SEQUENCE [LARGE SCALE GENOMIC DNA]</scope>
    <source>
        <strain evidence="2 3">SM12</strain>
    </source>
</reference>
<sequence>MRMLFSSVLPFAISMSLSLPASAAAPVWPDTPVMRLEALALLQTLNAELLSHDSATLTLDRWCAAHHLADGEKIVAERIKGEDKPASEEVRHLLNVSGDTPLAYRHVRLKCGSVVLSEADNWYVPALLTPEMNRTLETTDTAFGRVVQPLHFQRHTVSADLLWQPLPAGWETGTAVQAATSGGLDMPDYLLRHHAYLATPSGTPFSVVVETYTKSILGFAPRDVTAR</sequence>
<evidence type="ECO:0008006" key="4">
    <source>
        <dbReference type="Google" id="ProtNLM"/>
    </source>
</evidence>
<dbReference type="AlphaFoldDB" id="A0A549TFX4"/>
<gene>
    <name evidence="2" type="ORF">FNA46_03705</name>
</gene>
<keyword evidence="1" id="KW-0732">Signal</keyword>
<feature type="signal peptide" evidence="1">
    <location>
        <begin position="1"/>
        <end position="23"/>
    </location>
</feature>
<dbReference type="EMBL" id="VJMG01000009">
    <property type="protein sequence ID" value="TRL41506.1"/>
    <property type="molecule type" value="Genomic_DNA"/>
</dbReference>
<accession>A0A549TFX4</accession>
<dbReference type="InterPro" id="IPR028978">
    <property type="entry name" value="Chorismate_lyase_/UTRA_dom_sf"/>
</dbReference>
<proteinExistence type="predicted"/>
<dbReference type="SUPFAM" id="SSF64288">
    <property type="entry name" value="Chorismate lyase-like"/>
    <property type="match status" value="1"/>
</dbReference>
<dbReference type="Gene3D" id="3.40.1410.10">
    <property type="entry name" value="Chorismate lyase-like"/>
    <property type="match status" value="1"/>
</dbReference>
<evidence type="ECO:0000313" key="2">
    <source>
        <dbReference type="EMBL" id="TRL41506.1"/>
    </source>
</evidence>
<protein>
    <recommendedName>
        <fullName evidence="4">Chorismate lyase</fullName>
    </recommendedName>
</protein>
<evidence type="ECO:0000256" key="1">
    <source>
        <dbReference type="SAM" id="SignalP"/>
    </source>
</evidence>
<keyword evidence="3" id="KW-1185">Reference proteome</keyword>
<evidence type="ECO:0000313" key="3">
    <source>
        <dbReference type="Proteomes" id="UP000316801"/>
    </source>
</evidence>
<feature type="chain" id="PRO_5021948137" description="Chorismate lyase" evidence="1">
    <location>
        <begin position="24"/>
        <end position="227"/>
    </location>
</feature>